<reference evidence="3" key="1">
    <citation type="submission" date="2018-08" db="EMBL/GenBank/DDBJ databases">
        <authorList>
            <person name="Zhang J."/>
            <person name="Du Z.-J."/>
        </authorList>
    </citation>
    <scope>NUCLEOTIDE SEQUENCE [LARGE SCALE GENOMIC DNA]</scope>
    <source>
        <strain evidence="3">KCTC 52655</strain>
    </source>
</reference>
<keyword evidence="3" id="KW-1185">Reference proteome</keyword>
<gene>
    <name evidence="2" type="ORF">DXV75_01265</name>
</gene>
<protein>
    <submittedName>
        <fullName evidence="2">Class I SAM-dependent methyltransferase</fullName>
    </submittedName>
</protein>
<keyword evidence="2" id="KW-0808">Transferase</keyword>
<evidence type="ECO:0000313" key="2">
    <source>
        <dbReference type="EMBL" id="RDV29120.1"/>
    </source>
</evidence>
<comment type="caution">
    <text evidence="2">The sequence shown here is derived from an EMBL/GenBank/DDBJ whole genome shotgun (WGS) entry which is preliminary data.</text>
</comment>
<proteinExistence type="predicted"/>
<dbReference type="InterPro" id="IPR029063">
    <property type="entry name" value="SAM-dependent_MTases_sf"/>
</dbReference>
<dbReference type="AlphaFoldDB" id="A0A3D8MEU2"/>
<keyword evidence="2" id="KW-0489">Methyltransferase</keyword>
<sequence>MLTATQPQIVNEINYSAIKEKQRTTWGSGDYGRIGVTLQITGEQMCESLDVKSGESVLDVAAGNGNATLAAARRFCHVVSTDYVETLLEQSKLRAEAEGLEIDYQFADAEALPFADDTFDNVVSTFGVMFAPNQVQSAAELIRVCKPNGKIGLVNWTPEGFVGQLFKLIGSYVAPPVGVKSPALWGTRTFIDEQFEPHASEITYRVKEFNFRFCSPQHWIDLFRTYYGPVHKAFAALDEQQAANLESDIHQLIGRFNRSQGEAIVVPSEYLEIVVQKR</sequence>
<dbReference type="Pfam" id="PF08241">
    <property type="entry name" value="Methyltransf_11"/>
    <property type="match status" value="1"/>
</dbReference>
<feature type="domain" description="Methyltransferase type 11" evidence="1">
    <location>
        <begin position="58"/>
        <end position="151"/>
    </location>
</feature>
<evidence type="ECO:0000313" key="3">
    <source>
        <dbReference type="Proteomes" id="UP000256561"/>
    </source>
</evidence>
<name>A0A3D8MEU2_9ALTE</name>
<dbReference type="OrthoDB" id="5974463at2"/>
<evidence type="ECO:0000259" key="1">
    <source>
        <dbReference type="Pfam" id="PF08241"/>
    </source>
</evidence>
<dbReference type="Gene3D" id="3.40.50.150">
    <property type="entry name" value="Vaccinia Virus protein VP39"/>
    <property type="match status" value="1"/>
</dbReference>
<dbReference type="GO" id="GO:0008757">
    <property type="term" value="F:S-adenosylmethionine-dependent methyltransferase activity"/>
    <property type="evidence" value="ECO:0007669"/>
    <property type="project" value="InterPro"/>
</dbReference>
<dbReference type="EMBL" id="QRHA01000001">
    <property type="protein sequence ID" value="RDV29120.1"/>
    <property type="molecule type" value="Genomic_DNA"/>
</dbReference>
<organism evidence="2 3">
    <name type="scientific">Alteromonas aestuariivivens</name>
    <dbReference type="NCBI Taxonomy" id="1938339"/>
    <lineage>
        <taxon>Bacteria</taxon>
        <taxon>Pseudomonadati</taxon>
        <taxon>Pseudomonadota</taxon>
        <taxon>Gammaproteobacteria</taxon>
        <taxon>Alteromonadales</taxon>
        <taxon>Alteromonadaceae</taxon>
        <taxon>Alteromonas/Salinimonas group</taxon>
        <taxon>Alteromonas</taxon>
    </lineage>
</organism>
<dbReference type="PANTHER" id="PTHR43591">
    <property type="entry name" value="METHYLTRANSFERASE"/>
    <property type="match status" value="1"/>
</dbReference>
<dbReference type="CDD" id="cd02440">
    <property type="entry name" value="AdoMet_MTases"/>
    <property type="match status" value="1"/>
</dbReference>
<dbReference type="GO" id="GO:0032259">
    <property type="term" value="P:methylation"/>
    <property type="evidence" value="ECO:0007669"/>
    <property type="project" value="UniProtKB-KW"/>
</dbReference>
<dbReference type="SUPFAM" id="SSF53335">
    <property type="entry name" value="S-adenosyl-L-methionine-dependent methyltransferases"/>
    <property type="match status" value="1"/>
</dbReference>
<dbReference type="PANTHER" id="PTHR43591:SF24">
    <property type="entry name" value="2-METHOXY-6-POLYPRENYL-1,4-BENZOQUINOL METHYLASE, MITOCHONDRIAL"/>
    <property type="match status" value="1"/>
</dbReference>
<dbReference type="InterPro" id="IPR013216">
    <property type="entry name" value="Methyltransf_11"/>
</dbReference>
<accession>A0A3D8MEU2</accession>
<dbReference type="RefSeq" id="WP_115591410.1">
    <property type="nucleotide sequence ID" value="NZ_QRHA01000001.1"/>
</dbReference>
<dbReference type="Proteomes" id="UP000256561">
    <property type="component" value="Unassembled WGS sequence"/>
</dbReference>